<feature type="region of interest" description="Disordered" evidence="1">
    <location>
        <begin position="177"/>
        <end position="259"/>
    </location>
</feature>
<name>A0A7J7KGD9_BUGNE</name>
<comment type="caution">
    <text evidence="2">The sequence shown here is derived from an EMBL/GenBank/DDBJ whole genome shotgun (WGS) entry which is preliminary data.</text>
</comment>
<sequence>MLYLDEEQFFNQEAESKRAGNNDSGSNLPTGYQGYQTLSAGLTEPTQAPILVPNYASGYAPNQQSTSETLNYHLDQINLLTSESQTLANHNALNQPIEFMQQENFVETNNGNFPQEENTVFSPQPAQEPFAFDGSIQPNDIGLQSANQASFSSNAPQLYGYLPMQQVPPEFLGELYANQPSDYAPQNGTNGNVLSAPDQNESVPDNPLIDTNTTEPGKPNQKSGVDSTDAKNAGQNSGDDQYTSEKPEDTLPKSCGMLI</sequence>
<dbReference type="AlphaFoldDB" id="A0A7J7KGD9"/>
<gene>
    <name evidence="2" type="ORF">EB796_004419</name>
</gene>
<protein>
    <submittedName>
        <fullName evidence="2">Uncharacterized protein</fullName>
    </submittedName>
</protein>
<evidence type="ECO:0000313" key="2">
    <source>
        <dbReference type="EMBL" id="KAF6037273.1"/>
    </source>
</evidence>
<keyword evidence="3" id="KW-1185">Reference proteome</keyword>
<dbReference type="Proteomes" id="UP000593567">
    <property type="component" value="Unassembled WGS sequence"/>
</dbReference>
<evidence type="ECO:0000256" key="1">
    <source>
        <dbReference type="SAM" id="MobiDB-lite"/>
    </source>
</evidence>
<feature type="compositionally biased region" description="Polar residues" evidence="1">
    <location>
        <begin position="178"/>
        <end position="226"/>
    </location>
</feature>
<reference evidence="2" key="1">
    <citation type="submission" date="2020-06" db="EMBL/GenBank/DDBJ databases">
        <title>Draft genome of Bugula neritina, a colonial animal packing powerful symbionts and potential medicines.</title>
        <authorList>
            <person name="Rayko M."/>
        </authorList>
    </citation>
    <scope>NUCLEOTIDE SEQUENCE [LARGE SCALE GENOMIC DNA]</scope>
    <source>
        <strain evidence="2">Kwan_BN1</strain>
    </source>
</reference>
<proteinExistence type="predicted"/>
<dbReference type="EMBL" id="VXIV02000595">
    <property type="protein sequence ID" value="KAF6037273.1"/>
    <property type="molecule type" value="Genomic_DNA"/>
</dbReference>
<organism evidence="2 3">
    <name type="scientific">Bugula neritina</name>
    <name type="common">Brown bryozoan</name>
    <name type="synonym">Sertularia neritina</name>
    <dbReference type="NCBI Taxonomy" id="10212"/>
    <lineage>
        <taxon>Eukaryota</taxon>
        <taxon>Metazoa</taxon>
        <taxon>Spiralia</taxon>
        <taxon>Lophotrochozoa</taxon>
        <taxon>Bryozoa</taxon>
        <taxon>Gymnolaemata</taxon>
        <taxon>Cheilostomatida</taxon>
        <taxon>Flustrina</taxon>
        <taxon>Buguloidea</taxon>
        <taxon>Bugulidae</taxon>
        <taxon>Bugula</taxon>
    </lineage>
</organism>
<evidence type="ECO:0000313" key="3">
    <source>
        <dbReference type="Proteomes" id="UP000593567"/>
    </source>
</evidence>
<accession>A0A7J7KGD9</accession>